<keyword evidence="1" id="KW-0812">Transmembrane</keyword>
<evidence type="ECO:0000256" key="1">
    <source>
        <dbReference type="SAM" id="Phobius"/>
    </source>
</evidence>
<proteinExistence type="predicted"/>
<feature type="transmembrane region" description="Helical" evidence="1">
    <location>
        <begin position="35"/>
        <end position="51"/>
    </location>
</feature>
<keyword evidence="1" id="KW-1133">Transmembrane helix</keyword>
<keyword evidence="3" id="KW-1185">Reference proteome</keyword>
<gene>
    <name evidence="2" type="ORF">LBU54_03395</name>
</gene>
<keyword evidence="1" id="KW-0472">Membrane</keyword>
<dbReference type="RefSeq" id="WP_224525864.1">
    <property type="nucleotide sequence ID" value="NZ_JAIUJR010000001.1"/>
</dbReference>
<accession>A0ABS7XNM7</accession>
<evidence type="ECO:0000313" key="2">
    <source>
        <dbReference type="EMBL" id="MCA0131615.1"/>
    </source>
</evidence>
<organism evidence="2 3">
    <name type="scientific">Winogradskyella alexanderae</name>
    <dbReference type="NCBI Taxonomy" id="2877123"/>
    <lineage>
        <taxon>Bacteria</taxon>
        <taxon>Pseudomonadati</taxon>
        <taxon>Bacteroidota</taxon>
        <taxon>Flavobacteriia</taxon>
        <taxon>Flavobacteriales</taxon>
        <taxon>Flavobacteriaceae</taxon>
        <taxon>Winogradskyella</taxon>
    </lineage>
</organism>
<reference evidence="3" key="1">
    <citation type="submission" date="2023-07" db="EMBL/GenBank/DDBJ databases">
        <authorList>
            <person name="Yue Y."/>
        </authorList>
    </citation>
    <scope>NUCLEOTIDE SEQUENCE [LARGE SCALE GENOMIC DNA]</scope>
    <source>
        <strain evidence="3">D23</strain>
    </source>
</reference>
<sequence length="63" mass="7300">MNKYIQSILLFGIVLALEAAPFLYKETYVIEDLKWGWIIGLPIILLIRNFYEEGKAKKKKGTP</sequence>
<protein>
    <submittedName>
        <fullName evidence="2">Uncharacterized protein</fullName>
    </submittedName>
</protein>
<dbReference type="EMBL" id="JAIUJR010000001">
    <property type="protein sequence ID" value="MCA0131615.1"/>
    <property type="molecule type" value="Genomic_DNA"/>
</dbReference>
<dbReference type="Proteomes" id="UP001198901">
    <property type="component" value="Unassembled WGS sequence"/>
</dbReference>
<comment type="caution">
    <text evidence="2">The sequence shown here is derived from an EMBL/GenBank/DDBJ whole genome shotgun (WGS) entry which is preliminary data.</text>
</comment>
<name>A0ABS7XNM7_9FLAO</name>
<evidence type="ECO:0000313" key="3">
    <source>
        <dbReference type="Proteomes" id="UP001198901"/>
    </source>
</evidence>